<dbReference type="EMBL" id="GL732545">
    <property type="protein sequence ID" value="EFX80880.1"/>
    <property type="molecule type" value="Genomic_DNA"/>
</dbReference>
<dbReference type="Proteomes" id="UP000000305">
    <property type="component" value="Unassembled WGS sequence"/>
</dbReference>
<protein>
    <submittedName>
        <fullName evidence="1">Uncharacterized protein</fullName>
    </submittedName>
</protein>
<dbReference type="KEGG" id="dpx:DAPPUDRAFT_102843"/>
<sequence>MEDEEAENEETICQTSSDTGVINMSSSYVIVGLTERPAANATADAVQNDQSICQGSAEPGPVTDTSVSDIVVEPMDIHLPYSISRIILTIQKLTKDSRTLVVQKIPDSFEISSEFYGHKFNEDDVYNLEENTKLYVISVRESKTEECFIFTIRETGQVVNVKMSILNHGLL</sequence>
<organism evidence="1 2">
    <name type="scientific">Daphnia pulex</name>
    <name type="common">Water flea</name>
    <dbReference type="NCBI Taxonomy" id="6669"/>
    <lineage>
        <taxon>Eukaryota</taxon>
        <taxon>Metazoa</taxon>
        <taxon>Ecdysozoa</taxon>
        <taxon>Arthropoda</taxon>
        <taxon>Crustacea</taxon>
        <taxon>Branchiopoda</taxon>
        <taxon>Diplostraca</taxon>
        <taxon>Cladocera</taxon>
        <taxon>Anomopoda</taxon>
        <taxon>Daphniidae</taxon>
        <taxon>Daphnia</taxon>
    </lineage>
</organism>
<reference evidence="1 2" key="1">
    <citation type="journal article" date="2011" name="Science">
        <title>The ecoresponsive genome of Daphnia pulex.</title>
        <authorList>
            <person name="Colbourne J.K."/>
            <person name="Pfrender M.E."/>
            <person name="Gilbert D."/>
            <person name="Thomas W.K."/>
            <person name="Tucker A."/>
            <person name="Oakley T.H."/>
            <person name="Tokishita S."/>
            <person name="Aerts A."/>
            <person name="Arnold G.J."/>
            <person name="Basu M.K."/>
            <person name="Bauer D.J."/>
            <person name="Caceres C.E."/>
            <person name="Carmel L."/>
            <person name="Casola C."/>
            <person name="Choi J.H."/>
            <person name="Detter J.C."/>
            <person name="Dong Q."/>
            <person name="Dusheyko S."/>
            <person name="Eads B.D."/>
            <person name="Frohlich T."/>
            <person name="Geiler-Samerotte K.A."/>
            <person name="Gerlach D."/>
            <person name="Hatcher P."/>
            <person name="Jogdeo S."/>
            <person name="Krijgsveld J."/>
            <person name="Kriventseva E.V."/>
            <person name="Kultz D."/>
            <person name="Laforsch C."/>
            <person name="Lindquist E."/>
            <person name="Lopez J."/>
            <person name="Manak J.R."/>
            <person name="Muller J."/>
            <person name="Pangilinan J."/>
            <person name="Patwardhan R.P."/>
            <person name="Pitluck S."/>
            <person name="Pritham E.J."/>
            <person name="Rechtsteiner A."/>
            <person name="Rho M."/>
            <person name="Rogozin I.B."/>
            <person name="Sakarya O."/>
            <person name="Salamov A."/>
            <person name="Schaack S."/>
            <person name="Shapiro H."/>
            <person name="Shiga Y."/>
            <person name="Skalitzky C."/>
            <person name="Smith Z."/>
            <person name="Souvorov A."/>
            <person name="Sung W."/>
            <person name="Tang Z."/>
            <person name="Tsuchiya D."/>
            <person name="Tu H."/>
            <person name="Vos H."/>
            <person name="Wang M."/>
            <person name="Wolf Y.I."/>
            <person name="Yamagata H."/>
            <person name="Yamada T."/>
            <person name="Ye Y."/>
            <person name="Shaw J.R."/>
            <person name="Andrews J."/>
            <person name="Crease T.J."/>
            <person name="Tang H."/>
            <person name="Lucas S.M."/>
            <person name="Robertson H.M."/>
            <person name="Bork P."/>
            <person name="Koonin E.V."/>
            <person name="Zdobnov E.M."/>
            <person name="Grigoriev I.V."/>
            <person name="Lynch M."/>
            <person name="Boore J.L."/>
        </authorList>
    </citation>
    <scope>NUCLEOTIDE SEQUENCE [LARGE SCALE GENOMIC DNA]</scope>
</reference>
<name>E9GHQ5_DAPPU</name>
<dbReference type="AlphaFoldDB" id="E9GHQ5"/>
<gene>
    <name evidence="1" type="ORF">DAPPUDRAFT_102843</name>
</gene>
<dbReference type="HOGENOM" id="CLU_1564464_0_0_1"/>
<dbReference type="InParanoid" id="E9GHQ5"/>
<evidence type="ECO:0000313" key="1">
    <source>
        <dbReference type="EMBL" id="EFX80880.1"/>
    </source>
</evidence>
<evidence type="ECO:0000313" key="2">
    <source>
        <dbReference type="Proteomes" id="UP000000305"/>
    </source>
</evidence>
<proteinExistence type="predicted"/>
<keyword evidence="2" id="KW-1185">Reference proteome</keyword>
<accession>E9GHQ5</accession>